<proteinExistence type="inferred from homology"/>
<evidence type="ECO:0000256" key="2">
    <source>
        <dbReference type="ARBA" id="ARBA00022729"/>
    </source>
</evidence>
<reference evidence="5 6" key="1">
    <citation type="submission" date="2019-12" db="EMBL/GenBank/DDBJ databases">
        <title>Novel species isolated from a subtropical stream in China.</title>
        <authorList>
            <person name="Lu H."/>
        </authorList>
    </citation>
    <scope>NUCLEOTIDE SEQUENCE [LARGE SCALE GENOMIC DNA]</scope>
    <source>
        <strain evidence="5 6">FT107W</strain>
    </source>
</reference>
<evidence type="ECO:0000256" key="1">
    <source>
        <dbReference type="ARBA" id="ARBA00005445"/>
    </source>
</evidence>
<dbReference type="InterPro" id="IPR021884">
    <property type="entry name" value="Ice-bd_prot"/>
</dbReference>
<dbReference type="SMART" id="SM00635">
    <property type="entry name" value="BID_2"/>
    <property type="match status" value="3"/>
</dbReference>
<keyword evidence="6" id="KW-1185">Reference proteome</keyword>
<evidence type="ECO:0000313" key="6">
    <source>
        <dbReference type="Proteomes" id="UP000484875"/>
    </source>
</evidence>
<evidence type="ECO:0000259" key="4">
    <source>
        <dbReference type="SMART" id="SM00635"/>
    </source>
</evidence>
<dbReference type="Gene3D" id="2.60.40.1080">
    <property type="match status" value="3"/>
</dbReference>
<feature type="domain" description="BIG2" evidence="4">
    <location>
        <begin position="43"/>
        <end position="123"/>
    </location>
</feature>
<dbReference type="InterPro" id="IPR008964">
    <property type="entry name" value="Invasin/intimin_cell_adhesion"/>
</dbReference>
<feature type="signal peptide" evidence="3">
    <location>
        <begin position="1"/>
        <end position="24"/>
    </location>
</feature>
<dbReference type="RefSeq" id="WP_161088120.1">
    <property type="nucleotide sequence ID" value="NZ_WWCV01000001.1"/>
</dbReference>
<comment type="caution">
    <text evidence="5">The sequence shown here is derived from an EMBL/GenBank/DDBJ whole genome shotgun (WGS) entry which is preliminary data.</text>
</comment>
<dbReference type="AlphaFoldDB" id="A0A845H935"/>
<dbReference type="PROSITE" id="PS51257">
    <property type="entry name" value="PROKAR_LIPOPROTEIN"/>
    <property type="match status" value="1"/>
</dbReference>
<dbReference type="Pfam" id="PF02368">
    <property type="entry name" value="Big_2"/>
    <property type="match status" value="3"/>
</dbReference>
<name>A0A845H935_9BURK</name>
<dbReference type="InterPro" id="IPR003343">
    <property type="entry name" value="Big_2"/>
</dbReference>
<evidence type="ECO:0000256" key="3">
    <source>
        <dbReference type="SAM" id="SignalP"/>
    </source>
</evidence>
<protein>
    <submittedName>
        <fullName evidence="5">DUF3494 domain-containing protein</fullName>
    </submittedName>
</protein>
<sequence length="506" mass="48662">MKFLPRSTKSLFYSIGLLAAALLAGCGGGDQGRDPILGLPAATLVSLAVTPPAPSIALGATQQLSASATYSDGSTQAVTAAWSSATPAVAGVGATTGLATGASVGSSVISAAFNGKTASATLTVTPAVLLSIAVSPQAPTVQIAATRQLAVVGTYSDATTHDLTASSTFVSATPASAGVNAAGLVTGVAPGTSVVTATSNGKSATTTVTVPAVTLTNIAVTPANPTVLIGGQQQFVATATYSDNSTAFVTGNAVWSSSSPAIATTAATGLSTGVAVGTTTVTATVGAKSGSAALTVTAGVLPPVPPVAQAVPLGSAASFAVLAGTSLTNNAGGTTLITGDVGSPSQTTDPTLAAGYTNYKSGAILAGALADLQVAIGNANGRSCDVSFAGGIDLGGLTLAPGVYCYAGAINITGTLTLSGPGVYIFRTALTLNSTANSIVALSNGATAADVSWLPVGPTTLGANSVFKGTILGQSAAITVGDNTTLLTGRVLTAAAVTLRNNQIAK</sequence>
<dbReference type="Pfam" id="PF11999">
    <property type="entry name" value="Ice_binding"/>
    <property type="match status" value="1"/>
</dbReference>
<dbReference type="SUPFAM" id="SSF49373">
    <property type="entry name" value="Invasin/intimin cell-adhesion fragments"/>
    <property type="match status" value="3"/>
</dbReference>
<gene>
    <name evidence="5" type="ORF">GTP81_00690</name>
</gene>
<organism evidence="5 6">
    <name type="scientific">Duganella vulcania</name>
    <dbReference type="NCBI Taxonomy" id="2692166"/>
    <lineage>
        <taxon>Bacteria</taxon>
        <taxon>Pseudomonadati</taxon>
        <taxon>Pseudomonadota</taxon>
        <taxon>Betaproteobacteria</taxon>
        <taxon>Burkholderiales</taxon>
        <taxon>Oxalobacteraceae</taxon>
        <taxon>Telluria group</taxon>
        <taxon>Duganella</taxon>
    </lineage>
</organism>
<dbReference type="Proteomes" id="UP000484875">
    <property type="component" value="Unassembled WGS sequence"/>
</dbReference>
<accession>A0A845H935</accession>
<comment type="similarity">
    <text evidence="1">Belongs to the ice-binding protein family.</text>
</comment>
<dbReference type="EMBL" id="WWCV01000001">
    <property type="protein sequence ID" value="MYN15261.1"/>
    <property type="molecule type" value="Genomic_DNA"/>
</dbReference>
<evidence type="ECO:0000313" key="5">
    <source>
        <dbReference type="EMBL" id="MYN15261.1"/>
    </source>
</evidence>
<feature type="chain" id="PRO_5032823210" evidence="3">
    <location>
        <begin position="25"/>
        <end position="506"/>
    </location>
</feature>
<feature type="domain" description="BIG2" evidence="4">
    <location>
        <begin position="128"/>
        <end position="209"/>
    </location>
</feature>
<feature type="domain" description="BIG2" evidence="4">
    <location>
        <begin position="214"/>
        <end position="295"/>
    </location>
</feature>
<keyword evidence="2 3" id="KW-0732">Signal</keyword>